<name>A0A1M6E7U5_9FIRM</name>
<evidence type="ECO:0000256" key="1">
    <source>
        <dbReference type="SAM" id="Coils"/>
    </source>
</evidence>
<dbReference type="AlphaFoldDB" id="A0A1M6E7U5"/>
<feature type="coiled-coil region" evidence="1">
    <location>
        <begin position="40"/>
        <end position="100"/>
    </location>
</feature>
<dbReference type="Proteomes" id="UP000184442">
    <property type="component" value="Unassembled WGS sequence"/>
</dbReference>
<protein>
    <submittedName>
        <fullName evidence="2">Uncharacterized protein</fullName>
    </submittedName>
</protein>
<evidence type="ECO:0000313" key="2">
    <source>
        <dbReference type="EMBL" id="SHI81604.1"/>
    </source>
</evidence>
<dbReference type="EMBL" id="FQZS01000008">
    <property type="protein sequence ID" value="SHI81604.1"/>
    <property type="molecule type" value="Genomic_DNA"/>
</dbReference>
<gene>
    <name evidence="2" type="ORF">SAMN02745176_01478</name>
</gene>
<dbReference type="STRING" id="1122184.SAMN02745176_01478"/>
<accession>A0A1M6E7U5</accession>
<organism evidence="2 3">
    <name type="scientific">Lutispora thermophila DSM 19022</name>
    <dbReference type="NCBI Taxonomy" id="1122184"/>
    <lineage>
        <taxon>Bacteria</taxon>
        <taxon>Bacillati</taxon>
        <taxon>Bacillota</taxon>
        <taxon>Clostridia</taxon>
        <taxon>Lutisporales</taxon>
        <taxon>Lutisporaceae</taxon>
        <taxon>Lutispora</taxon>
    </lineage>
</organism>
<evidence type="ECO:0000313" key="3">
    <source>
        <dbReference type="Proteomes" id="UP000184442"/>
    </source>
</evidence>
<reference evidence="2 3" key="1">
    <citation type="submission" date="2016-11" db="EMBL/GenBank/DDBJ databases">
        <authorList>
            <person name="Jaros S."/>
            <person name="Januszkiewicz K."/>
            <person name="Wedrychowicz H."/>
        </authorList>
    </citation>
    <scope>NUCLEOTIDE SEQUENCE [LARGE SCALE GENOMIC DNA]</scope>
    <source>
        <strain evidence="2 3">DSM 19022</strain>
    </source>
</reference>
<keyword evidence="1" id="KW-0175">Coiled coil</keyword>
<keyword evidence="3" id="KW-1185">Reference proteome</keyword>
<sequence length="120" mass="14342">MEVGDSMEYKIEEILKDLVRIDNIASEMNEKRQIEVNVIEQKYKMEIENLKRQLEDEKANARRYIDDAIAEAQKEAERIEEEKLSALRNLERRYNEIKDEVLSQTIYKIFGMELGSKWMP</sequence>
<proteinExistence type="predicted"/>
<dbReference type="RefSeq" id="WP_073025581.1">
    <property type="nucleotide sequence ID" value="NZ_FQZS01000008.1"/>
</dbReference>